<accession>A0A1H3FND9</accession>
<evidence type="ECO:0000313" key="3">
    <source>
        <dbReference type="Proteomes" id="UP000199170"/>
    </source>
</evidence>
<dbReference type="EMBL" id="FNPB01000004">
    <property type="protein sequence ID" value="SDX92603.1"/>
    <property type="molecule type" value="Genomic_DNA"/>
</dbReference>
<dbReference type="Proteomes" id="UP000199170">
    <property type="component" value="Unassembled WGS sequence"/>
</dbReference>
<organism evidence="2 3">
    <name type="scientific">Halobellus clavatus</name>
    <dbReference type="NCBI Taxonomy" id="660517"/>
    <lineage>
        <taxon>Archaea</taxon>
        <taxon>Methanobacteriati</taxon>
        <taxon>Methanobacteriota</taxon>
        <taxon>Stenosarchaea group</taxon>
        <taxon>Halobacteria</taxon>
        <taxon>Halobacteriales</taxon>
        <taxon>Haloferacaceae</taxon>
        <taxon>Halobellus</taxon>
    </lineage>
</organism>
<proteinExistence type="predicted"/>
<protein>
    <submittedName>
        <fullName evidence="2">Uncharacterized protein</fullName>
    </submittedName>
</protein>
<feature type="compositionally biased region" description="Low complexity" evidence="1">
    <location>
        <begin position="240"/>
        <end position="294"/>
    </location>
</feature>
<dbReference type="OrthoDB" id="293542at2157"/>
<name>A0A1H3FND9_9EURY</name>
<feature type="compositionally biased region" description="Low complexity" evidence="1">
    <location>
        <begin position="325"/>
        <end position="339"/>
    </location>
</feature>
<reference evidence="3" key="1">
    <citation type="submission" date="2016-10" db="EMBL/GenBank/DDBJ databases">
        <authorList>
            <person name="Varghese N."/>
            <person name="Submissions S."/>
        </authorList>
    </citation>
    <scope>NUCLEOTIDE SEQUENCE [LARGE SCALE GENOMIC DNA]</scope>
    <source>
        <strain evidence="3">CGMCC 1.10118</strain>
    </source>
</reference>
<feature type="compositionally biased region" description="Polar residues" evidence="1">
    <location>
        <begin position="295"/>
        <end position="317"/>
    </location>
</feature>
<sequence>MPSTRVCFAVLLIVCVSVAPVAGQSDDYEITLGEEVDIPERTLDTDSGEFTVSVAGRYAEGDTVDVSTSGPGGTSYAVRLFDSQEYLRASRYPEEDGNVQFSLSRYDPGTYAIVITPESNADEILAIKPLVIYGYTVSHTTPNETAVDSTLTIEFSLDRVSGEVEEPPASVEVTLGNDSTSLTTEATRTSDLNYTAKIDVDPLSPGDYRLYTGIQRDNTVYGYQELIGVNTYQVSVVESTATETPTETPTATQTQTPSTTTSGSGATQEPGAPAAGTQTTASATTATMSPATTTRITSPNSTQAVTSTTSPITTAESNVDEDPTRAPTASSQPTTSASPGSEAGSSTPVNTPVLPDGGMFVLGIVAVALLSRLR</sequence>
<gene>
    <name evidence="2" type="ORF">SAMN04487946_10482</name>
</gene>
<feature type="region of interest" description="Disordered" evidence="1">
    <location>
        <begin position="240"/>
        <end position="357"/>
    </location>
</feature>
<dbReference type="STRING" id="660517.SAMN04487946_10482"/>
<evidence type="ECO:0000256" key="1">
    <source>
        <dbReference type="SAM" id="MobiDB-lite"/>
    </source>
</evidence>
<dbReference type="AlphaFoldDB" id="A0A1H3FND9"/>
<keyword evidence="3" id="KW-1185">Reference proteome</keyword>
<evidence type="ECO:0000313" key="2">
    <source>
        <dbReference type="EMBL" id="SDX92603.1"/>
    </source>
</evidence>
<dbReference type="RefSeq" id="WP_139175680.1">
    <property type="nucleotide sequence ID" value="NZ_FNPB01000004.1"/>
</dbReference>